<evidence type="ECO:0000259" key="2">
    <source>
        <dbReference type="Pfam" id="PF06439"/>
    </source>
</evidence>
<feature type="domain" description="3-keto-alpha-glucoside-1,2-lyase/3-keto-2-hydroxy-glucal hydratase" evidence="2">
    <location>
        <begin position="251"/>
        <end position="417"/>
    </location>
</feature>
<name>A0ABX1VDP4_9PLAN</name>
<evidence type="ECO:0000256" key="1">
    <source>
        <dbReference type="SAM" id="MobiDB-lite"/>
    </source>
</evidence>
<keyword evidence="4" id="KW-1185">Reference proteome</keyword>
<dbReference type="Gene3D" id="2.60.120.560">
    <property type="entry name" value="Exo-inulinase, domain 1"/>
    <property type="match status" value="1"/>
</dbReference>
<dbReference type="Pfam" id="PF06439">
    <property type="entry name" value="3keto-disac_hyd"/>
    <property type="match status" value="1"/>
</dbReference>
<dbReference type="PROSITE" id="PS51257">
    <property type="entry name" value="PROKAR_LIPOPROTEIN"/>
    <property type="match status" value="1"/>
</dbReference>
<organism evidence="3 4">
    <name type="scientific">Alienimonas chondri</name>
    <dbReference type="NCBI Taxonomy" id="2681879"/>
    <lineage>
        <taxon>Bacteria</taxon>
        <taxon>Pseudomonadati</taxon>
        <taxon>Planctomycetota</taxon>
        <taxon>Planctomycetia</taxon>
        <taxon>Planctomycetales</taxon>
        <taxon>Planctomycetaceae</taxon>
        <taxon>Alienimonas</taxon>
    </lineage>
</organism>
<accession>A0ABX1VDP4</accession>
<dbReference type="InterPro" id="IPR010496">
    <property type="entry name" value="AL/BT2_dom"/>
</dbReference>
<reference evidence="3 4" key="1">
    <citation type="journal article" date="2020" name="Syst. Appl. Microbiol.">
        <title>Alienimonas chondri sp. nov., a novel planctomycete isolated from the biofilm of the red alga Chondrus crispus.</title>
        <authorList>
            <person name="Vitorino I."/>
            <person name="Albuquerque L."/>
            <person name="Wiegand S."/>
            <person name="Kallscheuer N."/>
            <person name="da Costa M.S."/>
            <person name="Lobo-da-Cunha A."/>
            <person name="Jogler C."/>
            <person name="Lage O.M."/>
        </authorList>
    </citation>
    <scope>NUCLEOTIDE SEQUENCE [LARGE SCALE GENOMIC DNA]</scope>
    <source>
        <strain evidence="3 4">LzC2</strain>
    </source>
</reference>
<comment type="caution">
    <text evidence="3">The sequence shown here is derived from an EMBL/GenBank/DDBJ whole genome shotgun (WGS) entry which is preliminary data.</text>
</comment>
<proteinExistence type="predicted"/>
<dbReference type="EMBL" id="WTPX01000059">
    <property type="protein sequence ID" value="NNJ26040.1"/>
    <property type="molecule type" value="Genomic_DNA"/>
</dbReference>
<feature type="compositionally biased region" description="Acidic residues" evidence="1">
    <location>
        <begin position="454"/>
        <end position="465"/>
    </location>
</feature>
<feature type="region of interest" description="Disordered" evidence="1">
    <location>
        <begin position="446"/>
        <end position="465"/>
    </location>
</feature>
<dbReference type="RefSeq" id="WP_171186654.1">
    <property type="nucleotide sequence ID" value="NZ_WTPX01000059.1"/>
</dbReference>
<evidence type="ECO:0000313" key="3">
    <source>
        <dbReference type="EMBL" id="NNJ26040.1"/>
    </source>
</evidence>
<dbReference type="Proteomes" id="UP000609651">
    <property type="component" value="Unassembled WGS sequence"/>
</dbReference>
<sequence length="465" mass="50424">MPSFKRFVPAYRGLALLLPLALVGCDVNRGEPLEIEWDDEELAFEQWEEFEVGPPTFDELPDPPAMPAAPLEAEGVHFPDGLSTEDLARGRIALFDGQTFFGWSVDGGEASVARPEMKLHDKDDSGCAAGAEFRMPLAAGTVHIETWHPVDGEVWASFADGWVVGDRDYPFLPGKPAETVDQWTPGQFGLNPPPANPESLEGADITGYFAPAILGIRGNDGTAARYIEFLPDTELLSIDSFTPVDGSEATVTRDGPELHLTGGPGFLRSEQQYGDFVLQCEVKCNSKDSNSGIFFRTIEPTADAPSNGYEMQLQNTLGPGGRTDPDDYQDGFGTGGIFRRQPARYINANDGEWFHVTLFCVGNRMATWVNGLQVTDFTDERDLDPNPRKGRRDDAGYIVLQGHDPTTDVSFRNFRIQSLDPVSDADALEAESADPAEPGAIEEAAVEAAAATDEAADEAAETVAD</sequence>
<gene>
    <name evidence="3" type="ORF">LzC2_21190</name>
</gene>
<evidence type="ECO:0000313" key="4">
    <source>
        <dbReference type="Proteomes" id="UP000609651"/>
    </source>
</evidence>
<protein>
    <recommendedName>
        <fullName evidence="2">3-keto-alpha-glucoside-1,2-lyase/3-keto-2-hydroxy-glucal hydratase domain-containing protein</fullName>
    </recommendedName>
</protein>